<dbReference type="SMART" id="SM00332">
    <property type="entry name" value="PP2Cc"/>
    <property type="match status" value="1"/>
</dbReference>
<feature type="region of interest" description="Disordered" evidence="8">
    <location>
        <begin position="1"/>
        <end position="20"/>
    </location>
</feature>
<dbReference type="Pfam" id="PF00481">
    <property type="entry name" value="PP2C"/>
    <property type="match status" value="1"/>
</dbReference>
<dbReference type="AlphaFoldDB" id="A0A8S1L2J0"/>
<dbReference type="FunFam" id="3.60.40.10:FF:000143">
    <property type="entry name" value="Uncharacterized protein"/>
    <property type="match status" value="1"/>
</dbReference>
<keyword evidence="3" id="KW-0479">Metal-binding</keyword>
<evidence type="ECO:0000256" key="8">
    <source>
        <dbReference type="SAM" id="MobiDB-lite"/>
    </source>
</evidence>
<name>A0A8S1L2J0_PARPR</name>
<dbReference type="GO" id="GO:0004722">
    <property type="term" value="F:protein serine/threonine phosphatase activity"/>
    <property type="evidence" value="ECO:0007669"/>
    <property type="project" value="UniProtKB-EC"/>
</dbReference>
<dbReference type="InterPro" id="IPR001932">
    <property type="entry name" value="PPM-type_phosphatase-like_dom"/>
</dbReference>
<dbReference type="PANTHER" id="PTHR13832">
    <property type="entry name" value="PROTEIN PHOSPHATASE 2C"/>
    <property type="match status" value="1"/>
</dbReference>
<proteinExistence type="predicted"/>
<feature type="domain" description="PPM-type phosphatase" evidence="9">
    <location>
        <begin position="115"/>
        <end position="396"/>
    </location>
</feature>
<feature type="compositionally biased region" description="Basic and acidic residues" evidence="8">
    <location>
        <begin position="1"/>
        <end position="13"/>
    </location>
</feature>
<reference evidence="10" key="1">
    <citation type="submission" date="2021-01" db="EMBL/GenBank/DDBJ databases">
        <authorList>
            <consortium name="Genoscope - CEA"/>
            <person name="William W."/>
        </authorList>
    </citation>
    <scope>NUCLEOTIDE SEQUENCE</scope>
</reference>
<dbReference type="PANTHER" id="PTHR13832:SF803">
    <property type="entry name" value="PROTEIN PHOSPHATASE 1G"/>
    <property type="match status" value="1"/>
</dbReference>
<gene>
    <name evidence="10" type="ORF">PPRIM_AZ9-3.1.T0300108</name>
</gene>
<evidence type="ECO:0000313" key="11">
    <source>
        <dbReference type="Proteomes" id="UP000688137"/>
    </source>
</evidence>
<evidence type="ECO:0000313" key="10">
    <source>
        <dbReference type="EMBL" id="CAD8060385.1"/>
    </source>
</evidence>
<evidence type="ECO:0000256" key="4">
    <source>
        <dbReference type="ARBA" id="ARBA00022801"/>
    </source>
</evidence>
<dbReference type="PROSITE" id="PS51746">
    <property type="entry name" value="PPM_2"/>
    <property type="match status" value="1"/>
</dbReference>
<organism evidence="10 11">
    <name type="scientific">Paramecium primaurelia</name>
    <dbReference type="NCBI Taxonomy" id="5886"/>
    <lineage>
        <taxon>Eukaryota</taxon>
        <taxon>Sar</taxon>
        <taxon>Alveolata</taxon>
        <taxon>Ciliophora</taxon>
        <taxon>Intramacronucleata</taxon>
        <taxon>Oligohymenophorea</taxon>
        <taxon>Peniculida</taxon>
        <taxon>Parameciidae</taxon>
        <taxon>Paramecium</taxon>
    </lineage>
</organism>
<evidence type="ECO:0000256" key="5">
    <source>
        <dbReference type="ARBA" id="ARBA00022912"/>
    </source>
</evidence>
<comment type="catalytic activity">
    <reaction evidence="7">
        <text>O-phospho-L-threonyl-[protein] + H2O = L-threonyl-[protein] + phosphate</text>
        <dbReference type="Rhea" id="RHEA:47004"/>
        <dbReference type="Rhea" id="RHEA-COMP:11060"/>
        <dbReference type="Rhea" id="RHEA-COMP:11605"/>
        <dbReference type="ChEBI" id="CHEBI:15377"/>
        <dbReference type="ChEBI" id="CHEBI:30013"/>
        <dbReference type="ChEBI" id="CHEBI:43474"/>
        <dbReference type="ChEBI" id="CHEBI:61977"/>
        <dbReference type="EC" id="3.1.3.16"/>
    </reaction>
</comment>
<evidence type="ECO:0000256" key="3">
    <source>
        <dbReference type="ARBA" id="ARBA00022723"/>
    </source>
</evidence>
<comment type="catalytic activity">
    <reaction evidence="6">
        <text>O-phospho-L-seryl-[protein] + H2O = L-seryl-[protein] + phosphate</text>
        <dbReference type="Rhea" id="RHEA:20629"/>
        <dbReference type="Rhea" id="RHEA-COMP:9863"/>
        <dbReference type="Rhea" id="RHEA-COMP:11604"/>
        <dbReference type="ChEBI" id="CHEBI:15377"/>
        <dbReference type="ChEBI" id="CHEBI:29999"/>
        <dbReference type="ChEBI" id="CHEBI:43474"/>
        <dbReference type="ChEBI" id="CHEBI:83421"/>
        <dbReference type="EC" id="3.1.3.16"/>
    </reaction>
</comment>
<dbReference type="EMBL" id="CAJJDM010000029">
    <property type="protein sequence ID" value="CAD8060385.1"/>
    <property type="molecule type" value="Genomic_DNA"/>
</dbReference>
<protein>
    <recommendedName>
        <fullName evidence="2">protein-serine/threonine phosphatase</fullName>
        <ecNumber evidence="2">3.1.3.16</ecNumber>
    </recommendedName>
</protein>
<dbReference type="GO" id="GO:0046872">
    <property type="term" value="F:metal ion binding"/>
    <property type="evidence" value="ECO:0007669"/>
    <property type="project" value="UniProtKB-KW"/>
</dbReference>
<comment type="caution">
    <text evidence="10">The sequence shown here is derived from an EMBL/GenBank/DDBJ whole genome shotgun (WGS) entry which is preliminary data.</text>
</comment>
<evidence type="ECO:0000256" key="7">
    <source>
        <dbReference type="ARBA" id="ARBA00048336"/>
    </source>
</evidence>
<sequence>MSAQQRRLEEQMRKMGYQPAKKSQFQLKPVQIGRQLKTLPDIPITQRLEVSPQGAQKLQNIISTYRASNANIRITCKRTSIQRMSIKDQIKNYVKYQSSIQLDGLDALRNLIKNGDSLSLEINKSQNIEFFVGSLSDGHGEFGSQISSLITEFYIEELKKLFTSVPLLQLSLTLKDNLKKIYQQIEQRLIGQTLIDYRLSGASLLSLIIVNNIIYCSNLGDSKAAYFYKSDQLNDNPKEIRKFVQKNLNSIHDTNSGKEVDRIIKKGGKIDQAVFKGQKEGSLKIWVPKQNYPGIKITRCFGNQIGKSIGISADPDFLELKIPKSGYLLMASTGLWEKLDILVIDKILDSNYPPESWADVDKATKQLGNETKKFWDVDGQGSVDISLSLVYISLEK</sequence>
<dbReference type="OMA" id="GIKITRC"/>
<dbReference type="Proteomes" id="UP000688137">
    <property type="component" value="Unassembled WGS sequence"/>
</dbReference>
<keyword evidence="5" id="KW-0904">Protein phosphatase</keyword>
<evidence type="ECO:0000256" key="2">
    <source>
        <dbReference type="ARBA" id="ARBA00013081"/>
    </source>
</evidence>
<keyword evidence="11" id="KW-1185">Reference proteome</keyword>
<dbReference type="CDD" id="cd00143">
    <property type="entry name" value="PP2Cc"/>
    <property type="match status" value="1"/>
</dbReference>
<keyword evidence="4" id="KW-0378">Hydrolase</keyword>
<dbReference type="InterPro" id="IPR015655">
    <property type="entry name" value="PP2C"/>
</dbReference>
<evidence type="ECO:0000259" key="9">
    <source>
        <dbReference type="PROSITE" id="PS51746"/>
    </source>
</evidence>
<comment type="cofactor">
    <cofactor evidence="1">
        <name>Mg(2+)</name>
        <dbReference type="ChEBI" id="CHEBI:18420"/>
    </cofactor>
</comment>
<evidence type="ECO:0000256" key="1">
    <source>
        <dbReference type="ARBA" id="ARBA00001946"/>
    </source>
</evidence>
<dbReference type="EC" id="3.1.3.16" evidence="2"/>
<accession>A0A8S1L2J0</accession>
<evidence type="ECO:0000256" key="6">
    <source>
        <dbReference type="ARBA" id="ARBA00047761"/>
    </source>
</evidence>